<name>A0A6J5KZM7_9CAUD</name>
<accession>A0A6J5KZM7</accession>
<dbReference type="EMBL" id="LR796189">
    <property type="protein sequence ID" value="CAB4125399.1"/>
    <property type="molecule type" value="Genomic_DNA"/>
</dbReference>
<gene>
    <name evidence="1" type="ORF">UFOVP53_128</name>
</gene>
<proteinExistence type="predicted"/>
<evidence type="ECO:0000313" key="1">
    <source>
        <dbReference type="EMBL" id="CAB4125399.1"/>
    </source>
</evidence>
<organism evidence="1">
    <name type="scientific">uncultured Caudovirales phage</name>
    <dbReference type="NCBI Taxonomy" id="2100421"/>
    <lineage>
        <taxon>Viruses</taxon>
        <taxon>Duplodnaviria</taxon>
        <taxon>Heunggongvirae</taxon>
        <taxon>Uroviricota</taxon>
        <taxon>Caudoviricetes</taxon>
        <taxon>Peduoviridae</taxon>
        <taxon>Maltschvirus</taxon>
        <taxon>Maltschvirus maltsch</taxon>
    </lineage>
</organism>
<sequence>MTFDSERISRKQKQYEKSRAYDIIEMFKSKNLSNKEILACIDVMTFFDDNTETQTAAIIKARDIITQNIDQELLNASNLTNFISTDFN</sequence>
<protein>
    <submittedName>
        <fullName evidence="1">Uncharacterized protein</fullName>
    </submittedName>
</protein>
<reference evidence="1" key="1">
    <citation type="submission" date="2020-04" db="EMBL/GenBank/DDBJ databases">
        <authorList>
            <person name="Chiriac C."/>
            <person name="Salcher M."/>
            <person name="Ghai R."/>
            <person name="Kavagutti S V."/>
        </authorList>
    </citation>
    <scope>NUCLEOTIDE SEQUENCE</scope>
</reference>